<name>A0A6H1ZQ86_9ZZZZ</name>
<keyword evidence="2" id="KW-0675">Receptor</keyword>
<dbReference type="AlphaFoldDB" id="A0A6H1ZQ86"/>
<feature type="domain" description="Ryanodine receptor Ryr" evidence="1">
    <location>
        <begin position="63"/>
        <end position="109"/>
    </location>
</feature>
<evidence type="ECO:0000313" key="2">
    <source>
        <dbReference type="EMBL" id="QJA50093.1"/>
    </source>
</evidence>
<accession>A0A6H1ZQ86</accession>
<dbReference type="InterPro" id="IPR003032">
    <property type="entry name" value="Ryanodine_rcpt"/>
</dbReference>
<reference evidence="2" key="1">
    <citation type="submission" date="2020-03" db="EMBL/GenBank/DDBJ databases">
        <title>The deep terrestrial virosphere.</title>
        <authorList>
            <person name="Holmfeldt K."/>
            <person name="Nilsson E."/>
            <person name="Simone D."/>
            <person name="Lopez-Fernandez M."/>
            <person name="Wu X."/>
            <person name="de Brujin I."/>
            <person name="Lundin D."/>
            <person name="Andersson A."/>
            <person name="Bertilsson S."/>
            <person name="Dopson M."/>
        </authorList>
    </citation>
    <scope>NUCLEOTIDE SEQUENCE</scope>
    <source>
        <strain evidence="2">TM448A01604</strain>
    </source>
</reference>
<dbReference type="EMBL" id="MT144173">
    <property type="protein sequence ID" value="QJA50093.1"/>
    <property type="molecule type" value="Genomic_DNA"/>
</dbReference>
<dbReference type="Gene3D" id="6.20.350.10">
    <property type="match status" value="1"/>
</dbReference>
<dbReference type="Pfam" id="PF02026">
    <property type="entry name" value="RyR"/>
    <property type="match status" value="1"/>
</dbReference>
<proteinExistence type="predicted"/>
<sequence>MQGRKEKTMDVEQIARVAHEVNRAYCQSLGDDSQVAWEDAPQWQRDSALQGVRLHAEHLDAGPEASHESWMAQKVADGWTYGPEKLPESKRHPCLVPFSELPREQQAKDYIFRAVVRELL</sequence>
<protein>
    <submittedName>
        <fullName evidence="2">Putative ryanodine receptor, RyR, domain containing protein</fullName>
    </submittedName>
</protein>
<gene>
    <name evidence="2" type="ORF">TM448A01604_0014</name>
</gene>
<organism evidence="2">
    <name type="scientific">viral metagenome</name>
    <dbReference type="NCBI Taxonomy" id="1070528"/>
    <lineage>
        <taxon>unclassified sequences</taxon>
        <taxon>metagenomes</taxon>
        <taxon>organismal metagenomes</taxon>
    </lineage>
</organism>
<evidence type="ECO:0000259" key="1">
    <source>
        <dbReference type="Pfam" id="PF02026"/>
    </source>
</evidence>